<dbReference type="SMART" id="SM00530">
    <property type="entry name" value="HTH_XRE"/>
    <property type="match status" value="1"/>
</dbReference>
<sequence length="155" mass="17765">MILKELRISRHFSQEQLAQMSGLNVRTIQRIESGKNASLESLKCLASVLDIDVSTLNQEKFMIDKNSDNWKKLPFLLKIWFMFNFLQTRPSRDSAHRVEVIGHISGFSFCCLGFISEAALTGGLLMLTTAHLYHWLKLQGDKYGIWYDHVSPQSS</sequence>
<gene>
    <name evidence="2" type="ORF">GARC_1732</name>
</gene>
<accession>K6XDI3</accession>
<keyword evidence="3" id="KW-1185">Reference proteome</keyword>
<dbReference type="EMBL" id="BAEO01000021">
    <property type="protein sequence ID" value="GAC18704.1"/>
    <property type="molecule type" value="Genomic_DNA"/>
</dbReference>
<feature type="domain" description="HTH cro/C1-type" evidence="1">
    <location>
        <begin position="3"/>
        <end position="56"/>
    </location>
</feature>
<organism evidence="2 3">
    <name type="scientific">Paraglaciecola arctica BSs20135</name>
    <dbReference type="NCBI Taxonomy" id="493475"/>
    <lineage>
        <taxon>Bacteria</taxon>
        <taxon>Pseudomonadati</taxon>
        <taxon>Pseudomonadota</taxon>
        <taxon>Gammaproteobacteria</taxon>
        <taxon>Alteromonadales</taxon>
        <taxon>Alteromonadaceae</taxon>
        <taxon>Paraglaciecola</taxon>
    </lineage>
</organism>
<protein>
    <recommendedName>
        <fullName evidence="1">HTH cro/C1-type domain-containing protein</fullName>
    </recommendedName>
</protein>
<dbReference type="CDD" id="cd00093">
    <property type="entry name" value="HTH_XRE"/>
    <property type="match status" value="1"/>
</dbReference>
<proteinExistence type="predicted"/>
<dbReference type="RefSeq" id="WP_007618776.1">
    <property type="nucleotide sequence ID" value="NZ_BAEO01000021.1"/>
</dbReference>
<comment type="caution">
    <text evidence="2">The sequence shown here is derived from an EMBL/GenBank/DDBJ whole genome shotgun (WGS) entry which is preliminary data.</text>
</comment>
<evidence type="ECO:0000259" key="1">
    <source>
        <dbReference type="PROSITE" id="PS50943"/>
    </source>
</evidence>
<dbReference type="eggNOG" id="COG1396">
    <property type="taxonomic scope" value="Bacteria"/>
</dbReference>
<dbReference type="Proteomes" id="UP000006327">
    <property type="component" value="Unassembled WGS sequence"/>
</dbReference>
<reference evidence="2 3" key="1">
    <citation type="journal article" date="2017" name="Antonie Van Leeuwenhoek">
        <title>Rhizobium rhizosphaerae sp. nov., a novel species isolated from rice rhizosphere.</title>
        <authorList>
            <person name="Zhao J.J."/>
            <person name="Zhang J."/>
            <person name="Zhang R.J."/>
            <person name="Zhang C.W."/>
            <person name="Yin H.Q."/>
            <person name="Zhang X.X."/>
        </authorList>
    </citation>
    <scope>NUCLEOTIDE SEQUENCE [LARGE SCALE GENOMIC DNA]</scope>
    <source>
        <strain evidence="2 3">BSs20135</strain>
    </source>
</reference>
<dbReference type="PROSITE" id="PS50943">
    <property type="entry name" value="HTH_CROC1"/>
    <property type="match status" value="1"/>
</dbReference>
<dbReference type="AlphaFoldDB" id="K6XDI3"/>
<dbReference type="OrthoDB" id="21915at2"/>
<dbReference type="InterPro" id="IPR010982">
    <property type="entry name" value="Lambda_DNA-bd_dom_sf"/>
</dbReference>
<dbReference type="STRING" id="493475.GARC_1732"/>
<dbReference type="GO" id="GO:0003677">
    <property type="term" value="F:DNA binding"/>
    <property type="evidence" value="ECO:0007669"/>
    <property type="project" value="InterPro"/>
</dbReference>
<dbReference type="Gene3D" id="1.10.260.40">
    <property type="entry name" value="lambda repressor-like DNA-binding domains"/>
    <property type="match status" value="1"/>
</dbReference>
<dbReference type="SUPFAM" id="SSF47413">
    <property type="entry name" value="lambda repressor-like DNA-binding domains"/>
    <property type="match status" value="1"/>
</dbReference>
<evidence type="ECO:0000313" key="2">
    <source>
        <dbReference type="EMBL" id="GAC18704.1"/>
    </source>
</evidence>
<dbReference type="Pfam" id="PF01381">
    <property type="entry name" value="HTH_3"/>
    <property type="match status" value="1"/>
</dbReference>
<dbReference type="InterPro" id="IPR001387">
    <property type="entry name" value="Cro/C1-type_HTH"/>
</dbReference>
<name>K6XDI3_9ALTE</name>
<evidence type="ECO:0000313" key="3">
    <source>
        <dbReference type="Proteomes" id="UP000006327"/>
    </source>
</evidence>